<comment type="subcellular location">
    <subcellularLocation>
        <location evidence="1">Cell membrane</location>
        <topology evidence="1">Multi-pass membrane protein</topology>
    </subcellularLocation>
</comment>
<organism evidence="9 10">
    <name type="scientific">Rhodococcus zopfii</name>
    <dbReference type="NCBI Taxonomy" id="43772"/>
    <lineage>
        <taxon>Bacteria</taxon>
        <taxon>Bacillati</taxon>
        <taxon>Actinomycetota</taxon>
        <taxon>Actinomycetes</taxon>
        <taxon>Mycobacteriales</taxon>
        <taxon>Nocardiaceae</taxon>
        <taxon>Rhodococcus</taxon>
    </lineage>
</organism>
<keyword evidence="10" id="KW-1185">Reference proteome</keyword>
<feature type="region of interest" description="Disordered" evidence="6">
    <location>
        <begin position="617"/>
        <end position="641"/>
    </location>
</feature>
<evidence type="ECO:0000256" key="2">
    <source>
        <dbReference type="ARBA" id="ARBA00022475"/>
    </source>
</evidence>
<feature type="domain" description="ABC transporter" evidence="8">
    <location>
        <begin position="661"/>
        <end position="710"/>
    </location>
</feature>
<dbReference type="PANTHER" id="PTHR30482">
    <property type="entry name" value="HIGH-AFFINITY BRANCHED-CHAIN AMINO ACID TRANSPORT SYSTEM PERMEASE"/>
    <property type="match status" value="1"/>
</dbReference>
<dbReference type="InterPro" id="IPR003439">
    <property type="entry name" value="ABC_transporter-like_ATP-bd"/>
</dbReference>
<evidence type="ECO:0000313" key="10">
    <source>
        <dbReference type="Proteomes" id="UP001275440"/>
    </source>
</evidence>
<feature type="transmembrane region" description="Helical" evidence="7">
    <location>
        <begin position="6"/>
        <end position="26"/>
    </location>
</feature>
<sequence length="734" mass="76760">MDIISFLVIGLVAGSIYGLAAVGLVLTYKTSGVFNLGHGALAALAAYSFYVLNVQLDLSWPVAAAVTVGIVGPAVGLLLEFLARKLQGAPLPLQISGVVGILLVVQAGTQLIFGAQEVRRVPPFLPKGRIEIGGTFVQYDDIATFAIAVLATAGLWAFLRWTRTGIAMKAVVQNPELLELVGRSATRVRRWAWILGTVMASLSGVLLAPIMPLDPVQLTLLVVAAYAAAAIGTFSNLPGTFAGGLFVGVLAALSTRWLTEGILASLPAALPFAILFVVLLVFPKKYLADKTAVRIHPRPTWRAPARFQATVGIVVAAFLVIVPVFAGIHLVDWTVAVAMILVFLSLSLLVHTSGQVSLAQIGFMAIGAVTFSHLLHSAGMSWPVALLLAGAVAVPIGAVLAIPAIRLGGLYLAIATFGFGIFLQQMFYTQDFMFGAASSGLEVRRPDFAPIDLASDTGYYYLVLAIVVVCVLAAVALERGRLGRLLTYIKQSPRAVEANGIPASVTRLLVFCIAAFLAAVGGALAASAQQTISADSYAPIVSLTVFVLIVLNGPSVPWNAILAAAAYILVPSYFPSTQVGTYLQLLFGISAIALVMLPEMHVPERVTRVVDRWFRPDERRGDEPRGDASDEPAPRGIEQREPAALNVSAVSVAFGGVKALDEASIVCTPGRVTGLIGPNGAGKSTMFNAVTGLVATSGGSVSLGGGSTSDAGPRRPAPAPESAARSRPSNCSNR</sequence>
<evidence type="ECO:0000256" key="7">
    <source>
        <dbReference type="SAM" id="Phobius"/>
    </source>
</evidence>
<dbReference type="EMBL" id="WBMO01000001">
    <property type="protein sequence ID" value="MDV2476714.1"/>
    <property type="molecule type" value="Genomic_DNA"/>
</dbReference>
<feature type="transmembrane region" description="Helical" evidence="7">
    <location>
        <begin position="409"/>
        <end position="428"/>
    </location>
</feature>
<evidence type="ECO:0000256" key="5">
    <source>
        <dbReference type="ARBA" id="ARBA00023136"/>
    </source>
</evidence>
<dbReference type="InterPro" id="IPR027417">
    <property type="entry name" value="P-loop_NTPase"/>
</dbReference>
<feature type="transmembrane region" description="Helical" evidence="7">
    <location>
        <begin position="331"/>
        <end position="350"/>
    </location>
</feature>
<dbReference type="Proteomes" id="UP001275440">
    <property type="component" value="Unassembled WGS sequence"/>
</dbReference>
<feature type="transmembrane region" description="Helical" evidence="7">
    <location>
        <begin position="33"/>
        <end position="52"/>
    </location>
</feature>
<evidence type="ECO:0000256" key="6">
    <source>
        <dbReference type="SAM" id="MobiDB-lite"/>
    </source>
</evidence>
<evidence type="ECO:0000259" key="8">
    <source>
        <dbReference type="Pfam" id="PF00005"/>
    </source>
</evidence>
<keyword evidence="4 7" id="KW-1133">Transmembrane helix</keyword>
<feature type="transmembrane region" description="Helical" evidence="7">
    <location>
        <begin position="458"/>
        <end position="477"/>
    </location>
</feature>
<feature type="transmembrane region" description="Helical" evidence="7">
    <location>
        <begin position="534"/>
        <end position="551"/>
    </location>
</feature>
<feature type="transmembrane region" description="Helical" evidence="7">
    <location>
        <begin position="58"/>
        <end position="79"/>
    </location>
</feature>
<accession>A0ABU3WRU5</accession>
<dbReference type="Pfam" id="PF02653">
    <property type="entry name" value="BPD_transp_2"/>
    <property type="match status" value="2"/>
</dbReference>
<evidence type="ECO:0000256" key="4">
    <source>
        <dbReference type="ARBA" id="ARBA00022989"/>
    </source>
</evidence>
<dbReference type="CDD" id="cd06582">
    <property type="entry name" value="TM_PBP1_LivH_like"/>
    <property type="match status" value="1"/>
</dbReference>
<dbReference type="CDD" id="cd06581">
    <property type="entry name" value="TM_PBP1_LivM_like"/>
    <property type="match status" value="1"/>
</dbReference>
<evidence type="ECO:0000256" key="3">
    <source>
        <dbReference type="ARBA" id="ARBA00022692"/>
    </source>
</evidence>
<dbReference type="Gene3D" id="3.40.50.300">
    <property type="entry name" value="P-loop containing nucleotide triphosphate hydrolases"/>
    <property type="match status" value="1"/>
</dbReference>
<keyword evidence="9" id="KW-0547">Nucleotide-binding</keyword>
<gene>
    <name evidence="9" type="ORF">F8M49_17835</name>
</gene>
<dbReference type="InterPro" id="IPR043428">
    <property type="entry name" value="LivM-like"/>
</dbReference>
<feature type="transmembrane region" description="Helical" evidence="7">
    <location>
        <begin position="580"/>
        <end position="598"/>
    </location>
</feature>
<evidence type="ECO:0000313" key="9">
    <source>
        <dbReference type="EMBL" id="MDV2476714.1"/>
    </source>
</evidence>
<feature type="transmembrane region" description="Helical" evidence="7">
    <location>
        <begin position="303"/>
        <end position="325"/>
    </location>
</feature>
<keyword evidence="9" id="KW-0067">ATP-binding</keyword>
<protein>
    <submittedName>
        <fullName evidence="9">ATP-binding cassette domain-containing protein</fullName>
    </submittedName>
</protein>
<feature type="region of interest" description="Disordered" evidence="6">
    <location>
        <begin position="697"/>
        <end position="734"/>
    </location>
</feature>
<name>A0ABU3WRU5_9NOCA</name>
<proteinExistence type="predicted"/>
<dbReference type="PANTHER" id="PTHR30482:SF20">
    <property type="entry name" value="HIGH-AFFINITY BRANCHED-CHAIN AMINO ACID TRANSPORT SYSTEM PERMEASE PROTEIN LIVM"/>
    <property type="match status" value="1"/>
</dbReference>
<reference evidence="9 10" key="1">
    <citation type="submission" date="2019-10" db="EMBL/GenBank/DDBJ databases">
        <title>Draft Genome Assembly of Rhodococcus zopfii DSM44189.</title>
        <authorList>
            <person name="Sutton J.M."/>
            <person name="Akob D.M."/>
            <person name="Bushman T.J."/>
        </authorList>
    </citation>
    <scope>NUCLEOTIDE SEQUENCE [LARGE SCALE GENOMIC DNA]</scope>
    <source>
        <strain evidence="9 10">DSM 44189</strain>
    </source>
</reference>
<feature type="transmembrane region" description="Helical" evidence="7">
    <location>
        <begin position="508"/>
        <end position="528"/>
    </location>
</feature>
<feature type="transmembrane region" description="Helical" evidence="7">
    <location>
        <begin position="91"/>
        <end position="113"/>
    </location>
</feature>
<comment type="caution">
    <text evidence="9">The sequence shown here is derived from an EMBL/GenBank/DDBJ whole genome shotgun (WGS) entry which is preliminary data.</text>
</comment>
<feature type="compositionally biased region" description="Basic and acidic residues" evidence="6">
    <location>
        <begin position="617"/>
        <end position="628"/>
    </location>
</feature>
<dbReference type="Pfam" id="PF00005">
    <property type="entry name" value="ABC_tran"/>
    <property type="match status" value="1"/>
</dbReference>
<dbReference type="InterPro" id="IPR001851">
    <property type="entry name" value="ABC_transp_permease"/>
</dbReference>
<feature type="transmembrane region" description="Helical" evidence="7">
    <location>
        <begin position="216"/>
        <end position="234"/>
    </location>
</feature>
<feature type="transmembrane region" description="Helical" evidence="7">
    <location>
        <begin position="382"/>
        <end position="402"/>
    </location>
</feature>
<feature type="transmembrane region" description="Helical" evidence="7">
    <location>
        <begin position="264"/>
        <end position="282"/>
    </location>
</feature>
<evidence type="ECO:0000256" key="1">
    <source>
        <dbReference type="ARBA" id="ARBA00004651"/>
    </source>
</evidence>
<keyword evidence="5 7" id="KW-0472">Membrane</keyword>
<keyword evidence="2" id="KW-1003">Cell membrane</keyword>
<keyword evidence="3 7" id="KW-0812">Transmembrane</keyword>
<feature type="transmembrane region" description="Helical" evidence="7">
    <location>
        <begin position="142"/>
        <end position="159"/>
    </location>
</feature>
<dbReference type="SUPFAM" id="SSF52540">
    <property type="entry name" value="P-loop containing nucleoside triphosphate hydrolases"/>
    <property type="match status" value="1"/>
</dbReference>
<feature type="transmembrane region" description="Helical" evidence="7">
    <location>
        <begin position="191"/>
        <end position="210"/>
    </location>
</feature>
<feature type="compositionally biased region" description="Low complexity" evidence="6">
    <location>
        <begin position="720"/>
        <end position="734"/>
    </location>
</feature>
<dbReference type="GO" id="GO:0005524">
    <property type="term" value="F:ATP binding"/>
    <property type="evidence" value="ECO:0007669"/>
    <property type="project" value="UniProtKB-KW"/>
</dbReference>